<keyword evidence="2" id="KW-1133">Transmembrane helix</keyword>
<protein>
    <submittedName>
        <fullName evidence="3">Uncharacterized protein</fullName>
    </submittedName>
</protein>
<dbReference type="AlphaFoldDB" id="A0A9D9DSF0"/>
<name>A0A9D9DSF0_9BACT</name>
<evidence type="ECO:0000256" key="2">
    <source>
        <dbReference type="SAM" id="Phobius"/>
    </source>
</evidence>
<dbReference type="EMBL" id="JADIMZ010000029">
    <property type="protein sequence ID" value="MBO8432090.1"/>
    <property type="molecule type" value="Genomic_DNA"/>
</dbReference>
<keyword evidence="1" id="KW-0175">Coiled coil</keyword>
<feature type="transmembrane region" description="Helical" evidence="2">
    <location>
        <begin position="24"/>
        <end position="41"/>
    </location>
</feature>
<comment type="caution">
    <text evidence="3">The sequence shown here is derived from an EMBL/GenBank/DDBJ whole genome shotgun (WGS) entry which is preliminary data.</text>
</comment>
<keyword evidence="2" id="KW-0472">Membrane</keyword>
<feature type="coiled-coil region" evidence="1">
    <location>
        <begin position="130"/>
        <end position="164"/>
    </location>
</feature>
<evidence type="ECO:0000313" key="4">
    <source>
        <dbReference type="Proteomes" id="UP000823612"/>
    </source>
</evidence>
<organism evidence="3 4">
    <name type="scientific">Candidatus Pullibacteroides excrementavium</name>
    <dbReference type="NCBI Taxonomy" id="2840905"/>
    <lineage>
        <taxon>Bacteria</taxon>
        <taxon>Pseudomonadati</taxon>
        <taxon>Bacteroidota</taxon>
        <taxon>Bacteroidia</taxon>
        <taxon>Bacteroidales</taxon>
        <taxon>Candidatus Pullibacteroides</taxon>
    </lineage>
</organism>
<sequence>MDSSNNAQVQPGNSNAKLERKVKILYVVILILVVAMAFMIFNTQKVANERNESFAQGVQLRGELDKVMEDYNDIRMENQDLVGQMSDKDSLIMANKKEIERLIARQADYNKIKKKLDLLRKITQEYVVRIDSLVTANKVLAEENTQLKEETTRARQENTQLKTELDEKISLASEFKAYDLTAVTVRVRADGKEVPTDRARRVTRINLDFTLSENKIVEPGQKTIYARISRPDGVVMSLSSDNQYSFVMNGDTLQYTIKQDIEYKNQAQEIKMHWDRLTTDNHAMAGQYAVILYMEGKEIGRTGFAIRD</sequence>
<dbReference type="Proteomes" id="UP000823612">
    <property type="component" value="Unassembled WGS sequence"/>
</dbReference>
<reference evidence="3" key="2">
    <citation type="journal article" date="2021" name="PeerJ">
        <title>Extensive microbial diversity within the chicken gut microbiome revealed by metagenomics and culture.</title>
        <authorList>
            <person name="Gilroy R."/>
            <person name="Ravi A."/>
            <person name="Getino M."/>
            <person name="Pursley I."/>
            <person name="Horton D.L."/>
            <person name="Alikhan N.F."/>
            <person name="Baker D."/>
            <person name="Gharbi K."/>
            <person name="Hall N."/>
            <person name="Watson M."/>
            <person name="Adriaenssens E.M."/>
            <person name="Foster-Nyarko E."/>
            <person name="Jarju S."/>
            <person name="Secka A."/>
            <person name="Antonio M."/>
            <person name="Oren A."/>
            <person name="Chaudhuri R.R."/>
            <person name="La Ragione R."/>
            <person name="Hildebrand F."/>
            <person name="Pallen M.J."/>
        </authorList>
    </citation>
    <scope>NUCLEOTIDE SEQUENCE</scope>
    <source>
        <strain evidence="3">2889</strain>
    </source>
</reference>
<keyword evidence="2" id="KW-0812">Transmembrane</keyword>
<reference evidence="3" key="1">
    <citation type="submission" date="2020-10" db="EMBL/GenBank/DDBJ databases">
        <authorList>
            <person name="Gilroy R."/>
        </authorList>
    </citation>
    <scope>NUCLEOTIDE SEQUENCE</scope>
    <source>
        <strain evidence="3">2889</strain>
    </source>
</reference>
<evidence type="ECO:0000313" key="3">
    <source>
        <dbReference type="EMBL" id="MBO8432090.1"/>
    </source>
</evidence>
<evidence type="ECO:0000256" key="1">
    <source>
        <dbReference type="SAM" id="Coils"/>
    </source>
</evidence>
<proteinExistence type="predicted"/>
<accession>A0A9D9DSF0</accession>
<gene>
    <name evidence="3" type="ORF">IAB08_02195</name>
</gene>